<dbReference type="GO" id="GO:0005886">
    <property type="term" value="C:plasma membrane"/>
    <property type="evidence" value="ECO:0007669"/>
    <property type="project" value="TreeGrafter"/>
</dbReference>
<evidence type="ECO:0000313" key="2">
    <source>
        <dbReference type="Proteomes" id="UP000318825"/>
    </source>
</evidence>
<gene>
    <name evidence="1" type="ORF">NWI01_26930</name>
</gene>
<evidence type="ECO:0000313" key="1">
    <source>
        <dbReference type="EMBL" id="GEC16801.1"/>
    </source>
</evidence>
<dbReference type="Proteomes" id="UP000318825">
    <property type="component" value="Unassembled WGS sequence"/>
</dbReference>
<name>A0A4Y3WF70_NITWI</name>
<dbReference type="InterPro" id="IPR027417">
    <property type="entry name" value="P-loop_NTPase"/>
</dbReference>
<organism evidence="1 2">
    <name type="scientific">Nitrobacter winogradskyi</name>
    <name type="common">Nitrobacter agilis</name>
    <dbReference type="NCBI Taxonomy" id="913"/>
    <lineage>
        <taxon>Bacteria</taxon>
        <taxon>Pseudomonadati</taxon>
        <taxon>Pseudomonadota</taxon>
        <taxon>Alphaproteobacteria</taxon>
        <taxon>Hyphomicrobiales</taxon>
        <taxon>Nitrobacteraceae</taxon>
        <taxon>Nitrobacter</taxon>
    </lineage>
</organism>
<accession>A0A4Y3WF70</accession>
<evidence type="ECO:0008006" key="3">
    <source>
        <dbReference type="Google" id="ProtNLM"/>
    </source>
</evidence>
<dbReference type="EMBL" id="BJNF01000078">
    <property type="protein sequence ID" value="GEC16801.1"/>
    <property type="molecule type" value="Genomic_DNA"/>
</dbReference>
<protein>
    <recommendedName>
        <fullName evidence="3">AAA domain-containing protein</fullName>
    </recommendedName>
</protein>
<dbReference type="PANTHER" id="PTHR32309">
    <property type="entry name" value="TYROSINE-PROTEIN KINASE"/>
    <property type="match status" value="1"/>
</dbReference>
<proteinExistence type="predicted"/>
<sequence length="115" mass="12905">MLSADPMHLLVERLCSVYDYVIIDLPPLAPIVDARASSAVVDCFIYVVEWGRTKIDVVKHALHTAPNVYENIVGTVLNKTDIKEMASYNGSRSDYYSESHYEHYGVGDSPSRRTP</sequence>
<dbReference type="AlphaFoldDB" id="A0A4Y3WF70"/>
<dbReference type="InterPro" id="IPR050445">
    <property type="entry name" value="Bact_polysacc_biosynth/exp"/>
</dbReference>
<comment type="caution">
    <text evidence="1">The sequence shown here is derived from an EMBL/GenBank/DDBJ whole genome shotgun (WGS) entry which is preliminary data.</text>
</comment>
<reference evidence="1 2" key="1">
    <citation type="submission" date="2019-06" db="EMBL/GenBank/DDBJ databases">
        <title>Whole genome shotgun sequence of Nitrobacter winogradskyi NBRC 14297.</title>
        <authorList>
            <person name="Hosoyama A."/>
            <person name="Uohara A."/>
            <person name="Ohji S."/>
            <person name="Ichikawa N."/>
        </authorList>
    </citation>
    <scope>NUCLEOTIDE SEQUENCE [LARGE SCALE GENOMIC DNA]</scope>
    <source>
        <strain evidence="1 2">NBRC 14297</strain>
    </source>
</reference>
<dbReference type="Gene3D" id="3.40.50.300">
    <property type="entry name" value="P-loop containing nucleotide triphosphate hydrolases"/>
    <property type="match status" value="1"/>
</dbReference>
<dbReference type="PANTHER" id="PTHR32309:SF13">
    <property type="entry name" value="FERRIC ENTEROBACTIN TRANSPORT PROTEIN FEPE"/>
    <property type="match status" value="1"/>
</dbReference>
<dbReference type="SUPFAM" id="SSF52540">
    <property type="entry name" value="P-loop containing nucleoside triphosphate hydrolases"/>
    <property type="match status" value="1"/>
</dbReference>
<dbReference type="GO" id="GO:0004713">
    <property type="term" value="F:protein tyrosine kinase activity"/>
    <property type="evidence" value="ECO:0007669"/>
    <property type="project" value="TreeGrafter"/>
</dbReference>